<feature type="compositionally biased region" description="Basic and acidic residues" evidence="1">
    <location>
        <begin position="263"/>
        <end position="274"/>
    </location>
</feature>
<dbReference type="OrthoDB" id="4486746at2759"/>
<name>A0A9W9ISQ9_9EURO</name>
<sequence length="280" mass="31139">MGQNVSAIHGVKSDNFYQQGNAINEIWIGDLELIARLPFGDSDLGQAGWPPKNWPKIPWHQFVIPLKRDMTSFNASICLSNGTFARACRCTCDGPIAATTPHPWWFRWCFTIGLELTVIGFGFIFVLFSSNGFYHWASILGRLERLLAIQEVTGQVRTLINELGWSSLRSWSGGAAWMLHYMLSTMHVQLIIGLIGSVLGVVLLSMTLGRFVDTDGVFSAMLSLLGGAWLSAAIMFVYCVYSMRRVVIEAGEDLEDPVTLRRTTGDDPDAKPEEDQNNTD</sequence>
<reference evidence="3" key="2">
    <citation type="journal article" date="2023" name="IMA Fungus">
        <title>Comparative genomic study of the Penicillium genus elucidates a diverse pangenome and 15 lateral gene transfer events.</title>
        <authorList>
            <person name="Petersen C."/>
            <person name="Sorensen T."/>
            <person name="Nielsen M.R."/>
            <person name="Sondergaard T.E."/>
            <person name="Sorensen J.L."/>
            <person name="Fitzpatrick D.A."/>
            <person name="Frisvad J.C."/>
            <person name="Nielsen K.L."/>
        </authorList>
    </citation>
    <scope>NUCLEOTIDE SEQUENCE</scope>
    <source>
        <strain evidence="3">IBT 21917</strain>
    </source>
</reference>
<evidence type="ECO:0000313" key="3">
    <source>
        <dbReference type="EMBL" id="KAJ5183347.1"/>
    </source>
</evidence>
<dbReference type="Proteomes" id="UP001146351">
    <property type="component" value="Unassembled WGS sequence"/>
</dbReference>
<keyword evidence="2" id="KW-1133">Transmembrane helix</keyword>
<keyword evidence="2" id="KW-0472">Membrane</keyword>
<evidence type="ECO:0000256" key="2">
    <source>
        <dbReference type="SAM" id="Phobius"/>
    </source>
</evidence>
<dbReference type="AlphaFoldDB" id="A0A9W9ISQ9"/>
<accession>A0A9W9ISQ9</accession>
<feature type="transmembrane region" description="Helical" evidence="2">
    <location>
        <begin position="188"/>
        <end position="208"/>
    </location>
</feature>
<gene>
    <name evidence="3" type="ORF">N7492_000963</name>
</gene>
<evidence type="ECO:0000313" key="4">
    <source>
        <dbReference type="Proteomes" id="UP001146351"/>
    </source>
</evidence>
<protein>
    <submittedName>
        <fullName evidence="3">Uncharacterized protein</fullName>
    </submittedName>
</protein>
<comment type="caution">
    <text evidence="3">The sequence shown here is derived from an EMBL/GenBank/DDBJ whole genome shotgun (WGS) entry which is preliminary data.</text>
</comment>
<feature type="region of interest" description="Disordered" evidence="1">
    <location>
        <begin position="258"/>
        <end position="280"/>
    </location>
</feature>
<feature type="transmembrane region" description="Helical" evidence="2">
    <location>
        <begin position="220"/>
        <end position="241"/>
    </location>
</feature>
<keyword evidence="2" id="KW-0812">Transmembrane</keyword>
<reference evidence="3" key="1">
    <citation type="submission" date="2022-11" db="EMBL/GenBank/DDBJ databases">
        <authorList>
            <person name="Petersen C."/>
        </authorList>
    </citation>
    <scope>NUCLEOTIDE SEQUENCE</scope>
    <source>
        <strain evidence="3">IBT 21917</strain>
    </source>
</reference>
<keyword evidence="4" id="KW-1185">Reference proteome</keyword>
<dbReference type="EMBL" id="JAPQKO010000001">
    <property type="protein sequence ID" value="KAJ5183347.1"/>
    <property type="molecule type" value="Genomic_DNA"/>
</dbReference>
<organism evidence="3 4">
    <name type="scientific">Penicillium capsulatum</name>
    <dbReference type="NCBI Taxonomy" id="69766"/>
    <lineage>
        <taxon>Eukaryota</taxon>
        <taxon>Fungi</taxon>
        <taxon>Dikarya</taxon>
        <taxon>Ascomycota</taxon>
        <taxon>Pezizomycotina</taxon>
        <taxon>Eurotiomycetes</taxon>
        <taxon>Eurotiomycetidae</taxon>
        <taxon>Eurotiales</taxon>
        <taxon>Aspergillaceae</taxon>
        <taxon>Penicillium</taxon>
    </lineage>
</organism>
<feature type="transmembrane region" description="Helical" evidence="2">
    <location>
        <begin position="105"/>
        <end position="128"/>
    </location>
</feature>
<evidence type="ECO:0000256" key="1">
    <source>
        <dbReference type="SAM" id="MobiDB-lite"/>
    </source>
</evidence>
<proteinExistence type="predicted"/>